<organism evidence="1 2">
    <name type="scientific">Lysinibacillus macroides</name>
    <dbReference type="NCBI Taxonomy" id="33935"/>
    <lineage>
        <taxon>Bacteria</taxon>
        <taxon>Bacillati</taxon>
        <taxon>Bacillota</taxon>
        <taxon>Bacilli</taxon>
        <taxon>Bacillales</taxon>
        <taxon>Bacillaceae</taxon>
        <taxon>Lysinibacillus</taxon>
    </lineage>
</organism>
<evidence type="ECO:0000313" key="1">
    <source>
        <dbReference type="EMBL" id="KOY83482.1"/>
    </source>
</evidence>
<comment type="caution">
    <text evidence="1">The sequence shown here is derived from an EMBL/GenBank/DDBJ whole genome shotgun (WGS) entry which is preliminary data.</text>
</comment>
<dbReference type="RefSeq" id="WP_053994728.1">
    <property type="nucleotide sequence ID" value="NZ_CP065643.1"/>
</dbReference>
<dbReference type="EMBL" id="LGCI01000005">
    <property type="protein sequence ID" value="KOY83482.1"/>
    <property type="molecule type" value="Genomic_DNA"/>
</dbReference>
<dbReference type="AlphaFoldDB" id="A0A0M9DN24"/>
<sequence>MKKGLYSLIILLILVLFFLPKTGFGINEPTQDSNELRMQDMLMLMLTPYIEKDLSSYYYPKIFKDFPPQVTPWKIEVIETRRVNDFRGFILQITFEIEPTGIQYNSIGKDKMTYEISYGPEVKLINHTHLKTYKYPSE</sequence>
<name>A0A0M9DN24_9BACI</name>
<dbReference type="Proteomes" id="UP000037977">
    <property type="component" value="Unassembled WGS sequence"/>
</dbReference>
<gene>
    <name evidence="1" type="ORF">ADM90_09535</name>
</gene>
<accession>A0A0M9DN24</accession>
<dbReference type="InterPro" id="IPR024984">
    <property type="entry name" value="DUF3888"/>
</dbReference>
<keyword evidence="2" id="KW-1185">Reference proteome</keyword>
<reference evidence="1 2" key="1">
    <citation type="submission" date="2015-07" db="EMBL/GenBank/DDBJ databases">
        <title>Genome sequencing project for genomic taxonomy and phylogenomics of Bacillus-like bacteria.</title>
        <authorList>
            <person name="Liu B."/>
            <person name="Wang J."/>
            <person name="Zhu Y."/>
            <person name="Liu G."/>
            <person name="Chen Q."/>
            <person name="Chen Z."/>
            <person name="Che J."/>
            <person name="Ge C."/>
            <person name="Shi H."/>
            <person name="Pan Z."/>
            <person name="Liu X."/>
        </authorList>
    </citation>
    <scope>NUCLEOTIDE SEQUENCE [LARGE SCALE GENOMIC DNA]</scope>
    <source>
        <strain evidence="1 2">DSM 54</strain>
    </source>
</reference>
<evidence type="ECO:0000313" key="2">
    <source>
        <dbReference type="Proteomes" id="UP000037977"/>
    </source>
</evidence>
<proteinExistence type="predicted"/>
<dbReference type="PATRIC" id="fig|33935.3.peg.1407"/>
<dbReference type="Pfam" id="PF13027">
    <property type="entry name" value="DUF3888"/>
    <property type="match status" value="1"/>
</dbReference>
<protein>
    <submittedName>
        <fullName evidence="1">ATPase</fullName>
    </submittedName>
</protein>